<protein>
    <submittedName>
        <fullName evidence="2">Uncharacterized protein</fullName>
    </submittedName>
</protein>
<dbReference type="RefSeq" id="WP_008692142.1">
    <property type="nucleotide sequence ID" value="NZ_GL945391.1"/>
</dbReference>
<sequence>MSVTMRIFYKLKLKKDGKIIKNSFKNDSLFCFMADLESNGQIEDEEKEIWFSQINGPFKTRWENKDYTKYLTNYCEELNIEEILISYCEYSILTSYLVFSKGKFIIEESKNQLNGRYIVDETKELDCKEYFKKNFPELSSKYERYFEIEEILCDIDDEEKEEELLEEQEEIIEEVEEKAYKVFGEEFKSYIL</sequence>
<dbReference type="EMBL" id="ACUO01000008">
    <property type="protein sequence ID" value="EGN63215.1"/>
    <property type="molecule type" value="Genomic_DNA"/>
</dbReference>
<name>F7KYA5_9FUSO</name>
<comment type="caution">
    <text evidence="2">The sequence shown here is derived from an EMBL/GenBank/DDBJ whole genome shotgun (WGS) entry which is preliminary data.</text>
</comment>
<reference evidence="2" key="1">
    <citation type="submission" date="2011-05" db="EMBL/GenBank/DDBJ databases">
        <title>The Genome Sequence of Fusobacterium sp. 11_3_2.</title>
        <authorList>
            <consortium name="The Broad Institute Genome Sequencing Platform"/>
            <person name="Earl A."/>
            <person name="Ward D."/>
            <person name="Feldgarden M."/>
            <person name="Gevers D."/>
            <person name="Sibley C.D."/>
            <person name="White A.P."/>
            <person name="Crowley S."/>
            <person name="Surette M."/>
            <person name="Strauss J.C."/>
            <person name="Ambrose C.E."/>
            <person name="Allen-Vercoe E."/>
            <person name="Young S.K."/>
            <person name="Zeng Q."/>
            <person name="Gargeya S."/>
            <person name="Fitzgerald M."/>
            <person name="Haas B."/>
            <person name="Abouelleil A."/>
            <person name="Alvarado L."/>
            <person name="Arachchi H.M."/>
            <person name="Berlin A."/>
            <person name="Brown A."/>
            <person name="Chapman S.B."/>
            <person name="Chen Z."/>
            <person name="Dunbar C."/>
            <person name="Freedman E."/>
            <person name="Gearin G."/>
            <person name="Gellesch M."/>
            <person name="Goldberg J."/>
            <person name="Griggs A."/>
            <person name="Gujja S."/>
            <person name="Heiman D."/>
            <person name="Howarth C."/>
            <person name="Larson L."/>
            <person name="Lui A."/>
            <person name="MacDonald P.J.P."/>
            <person name="Mehta T."/>
            <person name="Montmayeur A."/>
            <person name="Murphy C."/>
            <person name="Neiman D."/>
            <person name="Pearson M."/>
            <person name="Priest M."/>
            <person name="Roberts A."/>
            <person name="Saif S."/>
            <person name="Shea T."/>
            <person name="Shenoy N."/>
            <person name="Sisk P."/>
            <person name="Stolte C."/>
            <person name="Sykes S."/>
            <person name="Wortman J."/>
            <person name="Nusbaum C."/>
            <person name="Birren B."/>
        </authorList>
    </citation>
    <scope>NUCLEOTIDE SEQUENCE [LARGE SCALE GENOMIC DNA]</scope>
    <source>
        <strain evidence="2">11_3_2</strain>
    </source>
</reference>
<accession>F7KYA5</accession>
<dbReference type="Proteomes" id="UP000004160">
    <property type="component" value="Unassembled WGS sequence"/>
</dbReference>
<organism evidence="2 3">
    <name type="scientific">Fusobacterium animalis 11_3_2</name>
    <dbReference type="NCBI Taxonomy" id="457403"/>
    <lineage>
        <taxon>Bacteria</taxon>
        <taxon>Fusobacteriati</taxon>
        <taxon>Fusobacteriota</taxon>
        <taxon>Fusobacteriia</taxon>
        <taxon>Fusobacteriales</taxon>
        <taxon>Fusobacteriaceae</taxon>
        <taxon>Fusobacterium</taxon>
    </lineage>
</organism>
<proteinExistence type="predicted"/>
<dbReference type="HOGENOM" id="CLU_1413340_0_0_0"/>
<dbReference type="AlphaFoldDB" id="F7KYA5"/>
<gene>
    <name evidence="2" type="ORF">HMPREF0401_00576</name>
</gene>
<evidence type="ECO:0000313" key="2">
    <source>
        <dbReference type="EMBL" id="EGN63215.1"/>
    </source>
</evidence>
<evidence type="ECO:0000313" key="3">
    <source>
        <dbReference type="Proteomes" id="UP000004160"/>
    </source>
</evidence>
<dbReference type="PATRIC" id="fig|457403.8.peg.578"/>
<evidence type="ECO:0000256" key="1">
    <source>
        <dbReference type="SAM" id="Coils"/>
    </source>
</evidence>
<keyword evidence="1" id="KW-0175">Coiled coil</keyword>
<feature type="coiled-coil region" evidence="1">
    <location>
        <begin position="148"/>
        <end position="178"/>
    </location>
</feature>
<keyword evidence="3" id="KW-1185">Reference proteome</keyword>